<evidence type="ECO:0000256" key="2">
    <source>
        <dbReference type="ARBA" id="ARBA00022573"/>
    </source>
</evidence>
<dbReference type="Pfam" id="PF00590">
    <property type="entry name" value="TP_methylase"/>
    <property type="match status" value="1"/>
</dbReference>
<keyword evidence="2" id="KW-0169">Cobalamin biosynthesis</keyword>
<dbReference type="PANTHER" id="PTHR43182">
    <property type="entry name" value="COBALT-PRECORRIN-6B C(15)-METHYLTRANSFERASE (DECARBOXYLATING)"/>
    <property type="match status" value="1"/>
</dbReference>
<dbReference type="CDD" id="cd11644">
    <property type="entry name" value="Precorrin-6Y-MT"/>
    <property type="match status" value="1"/>
</dbReference>
<dbReference type="InterPro" id="IPR014008">
    <property type="entry name" value="Cbl_synth_MTase_CbiT"/>
</dbReference>
<dbReference type="InterPro" id="IPR012818">
    <property type="entry name" value="CbiE"/>
</dbReference>
<organism evidence="10">
    <name type="scientific">Candidatus Kentrum eta</name>
    <dbReference type="NCBI Taxonomy" id="2126337"/>
    <lineage>
        <taxon>Bacteria</taxon>
        <taxon>Pseudomonadati</taxon>
        <taxon>Pseudomonadota</taxon>
        <taxon>Gammaproteobacteria</taxon>
        <taxon>Candidatus Kentrum</taxon>
    </lineage>
</organism>
<dbReference type="InterPro" id="IPR050714">
    <property type="entry name" value="Cobalamin_biosynth_MTase"/>
</dbReference>
<accession>A0A450V5K6</accession>
<dbReference type="NCBIfam" id="TIGR02469">
    <property type="entry name" value="CbiT"/>
    <property type="match status" value="1"/>
</dbReference>
<dbReference type="AlphaFoldDB" id="A0A450V5K6"/>
<dbReference type="SUPFAM" id="SSF53790">
    <property type="entry name" value="Tetrapyrrole methylase"/>
    <property type="match status" value="1"/>
</dbReference>
<feature type="region of interest" description="Disordered" evidence="6">
    <location>
        <begin position="253"/>
        <end position="286"/>
    </location>
</feature>
<dbReference type="NCBIfam" id="TIGR02467">
    <property type="entry name" value="CbiE"/>
    <property type="match status" value="1"/>
</dbReference>
<evidence type="ECO:0000256" key="3">
    <source>
        <dbReference type="ARBA" id="ARBA00022603"/>
    </source>
</evidence>
<keyword evidence="4 10" id="KW-0808">Transferase</keyword>
<keyword evidence="3 10" id="KW-0489">Methyltransferase</keyword>
<dbReference type="CDD" id="cd02440">
    <property type="entry name" value="AdoMet_MTases"/>
    <property type="match status" value="1"/>
</dbReference>
<dbReference type="GO" id="GO:0009236">
    <property type="term" value="P:cobalamin biosynthetic process"/>
    <property type="evidence" value="ECO:0007669"/>
    <property type="project" value="UniProtKB-UniPathway"/>
</dbReference>
<keyword evidence="5" id="KW-0949">S-adenosyl-L-methionine</keyword>
<evidence type="ECO:0000313" key="10">
    <source>
        <dbReference type="EMBL" id="VFK00105.1"/>
    </source>
</evidence>
<reference evidence="10" key="1">
    <citation type="submission" date="2019-02" db="EMBL/GenBank/DDBJ databases">
        <authorList>
            <person name="Gruber-Vodicka R. H."/>
            <person name="Seah K. B. B."/>
        </authorList>
    </citation>
    <scope>NUCLEOTIDE SEQUENCE</scope>
    <source>
        <strain evidence="10">BECK_SA2B12</strain>
        <strain evidence="8">BECK_SA2B15</strain>
        <strain evidence="9">BECK_SA2B20</strain>
    </source>
</reference>
<sequence length="478" mass="51464">MDTPNAYPNPCRIIGVLDNGVQGLTPQALGHLRRADLVIGGARALALLADALAPNAKTRDLTGQLARVPQWIRKARAAGQRVVVLATGDPLCHGIAGFLQARLCIEACEILPNVSLVQLACARLGIPWQDMKILSVHGPDTGEWPKGAGPEHGLYPLLRALGRHDRLAVYTSPSNGPDRIARLLVAEGFADEFLLAVAERLLGENERVIAHGAAQDVARQRFAEPNVVLLWRVEPRPRATLFGLPDETYYPKARIPPSATGDNASVSDGRIMEAGGGARDRRQRREKRLITKREARAVSLARLELAVDSIVWDIGAGSGAVGLEAARLCPDGHVYAMEKNARGCADIAHNRRRLRVTNHTLAHGKAPSGLGDWPDPDGIFIGGTGGELAGLLSLCLERLRSGGRLVMNFVTFENLSAAMGILKARGTTWDVTQLTVARGRPILDMHRLAAENPVWIVCAQPDNPGLPTVPRAHKNEGI</sequence>
<evidence type="ECO:0000256" key="6">
    <source>
        <dbReference type="SAM" id="MobiDB-lite"/>
    </source>
</evidence>
<evidence type="ECO:0000259" key="7">
    <source>
        <dbReference type="Pfam" id="PF00590"/>
    </source>
</evidence>
<evidence type="ECO:0000313" key="9">
    <source>
        <dbReference type="EMBL" id="VFJ93311.1"/>
    </source>
</evidence>
<dbReference type="InterPro" id="IPR014776">
    <property type="entry name" value="4pyrrole_Mease_sub2"/>
</dbReference>
<comment type="pathway">
    <text evidence="1">Cofactor biosynthesis; adenosylcobalamin biosynthesis.</text>
</comment>
<dbReference type="UniPathway" id="UPA00148"/>
<dbReference type="InterPro" id="IPR014777">
    <property type="entry name" value="4pyrrole_Mease_sub1"/>
</dbReference>
<dbReference type="InterPro" id="IPR000878">
    <property type="entry name" value="4pyrrol_Mease"/>
</dbReference>
<evidence type="ECO:0000256" key="1">
    <source>
        <dbReference type="ARBA" id="ARBA00004953"/>
    </source>
</evidence>
<dbReference type="SUPFAM" id="SSF53335">
    <property type="entry name" value="S-adenosyl-L-methionine-dependent methyltransferases"/>
    <property type="match status" value="1"/>
</dbReference>
<evidence type="ECO:0000313" key="8">
    <source>
        <dbReference type="EMBL" id="VFJ92344.1"/>
    </source>
</evidence>
<feature type="domain" description="Tetrapyrrole methylase" evidence="7">
    <location>
        <begin position="14"/>
        <end position="209"/>
    </location>
</feature>
<dbReference type="GO" id="GO:0032259">
    <property type="term" value="P:methylation"/>
    <property type="evidence" value="ECO:0007669"/>
    <property type="project" value="UniProtKB-KW"/>
</dbReference>
<gene>
    <name evidence="8" type="ORF">BECKH772A_GA0070896_100422</name>
    <name evidence="9" type="ORF">BECKH772B_GA0070898_100422</name>
    <name evidence="10" type="ORF">BECKH772C_GA0070978_100402</name>
</gene>
<evidence type="ECO:0000256" key="4">
    <source>
        <dbReference type="ARBA" id="ARBA00022679"/>
    </source>
</evidence>
<dbReference type="InterPro" id="IPR035996">
    <property type="entry name" value="4pyrrol_Methylase_sf"/>
</dbReference>
<dbReference type="Gene3D" id="3.40.1010.10">
    <property type="entry name" value="Cobalt-precorrin-4 Transmethylase, Domain 1"/>
    <property type="match status" value="1"/>
</dbReference>
<dbReference type="Gene3D" id="3.30.950.10">
    <property type="entry name" value="Methyltransferase, Cobalt-precorrin-4 Transmethylase, Domain 2"/>
    <property type="match status" value="1"/>
</dbReference>
<dbReference type="EMBL" id="CAADFI010000042">
    <property type="protein sequence ID" value="VFJ93311.1"/>
    <property type="molecule type" value="Genomic_DNA"/>
</dbReference>
<dbReference type="EMBL" id="CAADFG010000042">
    <property type="protein sequence ID" value="VFJ92344.1"/>
    <property type="molecule type" value="Genomic_DNA"/>
</dbReference>
<dbReference type="InterPro" id="IPR029063">
    <property type="entry name" value="SAM-dependent_MTases_sf"/>
</dbReference>
<protein>
    <submittedName>
        <fullName evidence="10">Precorrin-6Y C5,15-methyltransferase (Decarboxylating)</fullName>
    </submittedName>
</protein>
<name>A0A450V5K6_9GAMM</name>
<dbReference type="PANTHER" id="PTHR43182:SF1">
    <property type="entry name" value="COBALT-PRECORRIN-7 C(5)-METHYLTRANSFERASE"/>
    <property type="match status" value="1"/>
</dbReference>
<dbReference type="EMBL" id="CAADFJ010000040">
    <property type="protein sequence ID" value="VFK00105.1"/>
    <property type="molecule type" value="Genomic_DNA"/>
</dbReference>
<dbReference type="GO" id="GO:0008276">
    <property type="term" value="F:protein methyltransferase activity"/>
    <property type="evidence" value="ECO:0007669"/>
    <property type="project" value="InterPro"/>
</dbReference>
<proteinExistence type="predicted"/>
<evidence type="ECO:0000256" key="5">
    <source>
        <dbReference type="ARBA" id="ARBA00022691"/>
    </source>
</evidence>
<dbReference type="Gene3D" id="3.40.50.150">
    <property type="entry name" value="Vaccinia Virus protein VP39"/>
    <property type="match status" value="1"/>
</dbReference>